<dbReference type="GO" id="GO:0005525">
    <property type="term" value="F:GTP binding"/>
    <property type="evidence" value="ECO:0007669"/>
    <property type="project" value="UniProtKB-KW"/>
</dbReference>
<evidence type="ECO:0000256" key="3">
    <source>
        <dbReference type="ARBA" id="ARBA00001522"/>
    </source>
</evidence>
<comment type="catalytic activity">
    <reaction evidence="2">
        <text>adenosylcob(III)inamide phosphate + GTP + H(+) = adenosylcob(III)inamide-GDP + diphosphate</text>
        <dbReference type="Rhea" id="RHEA:22712"/>
        <dbReference type="ChEBI" id="CHEBI:15378"/>
        <dbReference type="ChEBI" id="CHEBI:33019"/>
        <dbReference type="ChEBI" id="CHEBI:37565"/>
        <dbReference type="ChEBI" id="CHEBI:58502"/>
        <dbReference type="ChEBI" id="CHEBI:60487"/>
        <dbReference type="EC" id="2.7.7.62"/>
    </reaction>
</comment>
<dbReference type="GO" id="GO:0005524">
    <property type="term" value="F:ATP binding"/>
    <property type="evidence" value="ECO:0007669"/>
    <property type="project" value="UniProtKB-KW"/>
</dbReference>
<keyword evidence="11 20" id="KW-0808">Transferase</keyword>
<dbReference type="EC" id="2.7.1.156" evidence="8"/>
<accession>A0A7C3PJ92</accession>
<feature type="binding site" evidence="19">
    <location>
        <begin position="36"/>
        <end position="38"/>
    </location>
    <ligand>
        <name>GTP</name>
        <dbReference type="ChEBI" id="CHEBI:37565"/>
    </ligand>
</feature>
<evidence type="ECO:0000256" key="7">
    <source>
        <dbReference type="ARBA" id="ARBA00007490"/>
    </source>
</evidence>
<comment type="catalytic activity">
    <reaction evidence="1">
        <text>adenosylcob(III)inamide + ATP = adenosylcob(III)inamide phosphate + ADP + H(+)</text>
        <dbReference type="Rhea" id="RHEA:15769"/>
        <dbReference type="ChEBI" id="CHEBI:2480"/>
        <dbReference type="ChEBI" id="CHEBI:15378"/>
        <dbReference type="ChEBI" id="CHEBI:30616"/>
        <dbReference type="ChEBI" id="CHEBI:58502"/>
        <dbReference type="ChEBI" id="CHEBI:456216"/>
        <dbReference type="EC" id="2.7.1.156"/>
    </reaction>
</comment>
<keyword evidence="10" id="KW-0169">Cobalamin biosynthesis</keyword>
<dbReference type="SUPFAM" id="SSF52540">
    <property type="entry name" value="P-loop containing nucleoside triphosphate hydrolases"/>
    <property type="match status" value="1"/>
</dbReference>
<evidence type="ECO:0000256" key="4">
    <source>
        <dbReference type="ARBA" id="ARBA00003889"/>
    </source>
</evidence>
<evidence type="ECO:0000256" key="1">
    <source>
        <dbReference type="ARBA" id="ARBA00000312"/>
    </source>
</evidence>
<keyword evidence="15 19" id="KW-0342">GTP-binding</keyword>
<evidence type="ECO:0000256" key="17">
    <source>
        <dbReference type="ARBA" id="ARBA00030571"/>
    </source>
</evidence>
<keyword evidence="13 20" id="KW-0418">Kinase</keyword>
<evidence type="ECO:0000256" key="14">
    <source>
        <dbReference type="ARBA" id="ARBA00022840"/>
    </source>
</evidence>
<dbReference type="EMBL" id="DSRU01000227">
    <property type="protein sequence ID" value="HFM99156.1"/>
    <property type="molecule type" value="Genomic_DNA"/>
</dbReference>
<dbReference type="PANTHER" id="PTHR34848">
    <property type="match status" value="1"/>
</dbReference>
<dbReference type="InterPro" id="IPR003203">
    <property type="entry name" value="CobU/CobP"/>
</dbReference>
<keyword evidence="14" id="KW-0067">ATP-binding</keyword>
<proteinExistence type="inferred from homology"/>
<dbReference type="GO" id="GO:0008820">
    <property type="term" value="F:cobinamide phosphate guanylyltransferase activity"/>
    <property type="evidence" value="ECO:0007669"/>
    <property type="project" value="UniProtKB-EC"/>
</dbReference>
<gene>
    <name evidence="20" type="primary">cobU</name>
    <name evidence="20" type="ORF">ENR64_15630</name>
</gene>
<evidence type="ECO:0000256" key="9">
    <source>
        <dbReference type="ARBA" id="ARBA00012523"/>
    </source>
</evidence>
<dbReference type="EC" id="2.7.7.62" evidence="9"/>
<comment type="pathway">
    <text evidence="5">Cofactor biosynthesis; adenosylcobalamin biosynthesis; adenosylcobalamin from cob(II)yrinate a,c-diamide: step 6/7.</text>
</comment>
<dbReference type="InterPro" id="IPR027417">
    <property type="entry name" value="P-loop_NTPase"/>
</dbReference>
<evidence type="ECO:0000256" key="6">
    <source>
        <dbReference type="ARBA" id="ARBA00005159"/>
    </source>
</evidence>
<comment type="pathway">
    <text evidence="6">Cofactor biosynthesis; adenosylcobalamin biosynthesis; adenosylcobalamin from cob(II)yrinate a,c-diamide: step 5/7.</text>
</comment>
<dbReference type="GO" id="GO:0043752">
    <property type="term" value="F:adenosylcobinamide kinase activity"/>
    <property type="evidence" value="ECO:0007669"/>
    <property type="project" value="UniProtKB-EC"/>
</dbReference>
<dbReference type="CDD" id="cd00544">
    <property type="entry name" value="CobU"/>
    <property type="match status" value="1"/>
</dbReference>
<evidence type="ECO:0000256" key="15">
    <source>
        <dbReference type="ARBA" id="ARBA00023134"/>
    </source>
</evidence>
<evidence type="ECO:0000256" key="10">
    <source>
        <dbReference type="ARBA" id="ARBA00022573"/>
    </source>
</evidence>
<feature type="binding site" evidence="19">
    <location>
        <position position="87"/>
    </location>
    <ligand>
        <name>GTP</name>
        <dbReference type="ChEBI" id="CHEBI:37565"/>
    </ligand>
</feature>
<feature type="binding site" evidence="19">
    <location>
        <begin position="55"/>
        <end position="58"/>
    </location>
    <ligand>
        <name>GTP</name>
        <dbReference type="ChEBI" id="CHEBI:37565"/>
    </ligand>
</feature>
<comment type="similarity">
    <text evidence="7">Belongs to the CobU/CobP family.</text>
</comment>
<sequence length="185" mass="20300">MNETSLTLVTGASRSGKSEWAEKLASESGQSVVYVATADVSADDPEWQARIEQHRQRRPATWETIAAPLELVPIIRSATSSECLLIDSLGTWLANHLAQDDRDWQAITQELLANLQQAPCSIIIVAEETGWGVVPAYPLGRQFRDRLGRLTRQIAAISKPVYLVIAGYALDLSYLGVPIDQTPDS</sequence>
<keyword evidence="12 19" id="KW-0547">Nucleotide-binding</keyword>
<dbReference type="PIRSF" id="PIRSF006135">
    <property type="entry name" value="CobU"/>
    <property type="match status" value="1"/>
</dbReference>
<evidence type="ECO:0000256" key="5">
    <source>
        <dbReference type="ARBA" id="ARBA00004692"/>
    </source>
</evidence>
<feature type="binding site" evidence="19">
    <location>
        <begin position="11"/>
        <end position="18"/>
    </location>
    <ligand>
        <name>GTP</name>
        <dbReference type="ChEBI" id="CHEBI:37565"/>
    </ligand>
</feature>
<feature type="active site" description="GMP-histidine intermediate" evidence="18">
    <location>
        <position position="54"/>
    </location>
</feature>
<dbReference type="NCBIfam" id="NF004469">
    <property type="entry name" value="PRK05800.1"/>
    <property type="match status" value="1"/>
</dbReference>
<evidence type="ECO:0000313" key="20">
    <source>
        <dbReference type="EMBL" id="HFM99156.1"/>
    </source>
</evidence>
<dbReference type="Gene3D" id="3.40.50.300">
    <property type="entry name" value="P-loop containing nucleotide triphosphate hydrolases"/>
    <property type="match status" value="1"/>
</dbReference>
<comment type="function">
    <text evidence="4">Catalyzes ATP-dependent phosphorylation of adenosylcobinamide and addition of GMP to adenosylcobinamide phosphate.</text>
</comment>
<evidence type="ECO:0000256" key="8">
    <source>
        <dbReference type="ARBA" id="ARBA00012016"/>
    </source>
</evidence>
<dbReference type="UniPathway" id="UPA00148">
    <property type="reaction ID" value="UER00236"/>
</dbReference>
<comment type="caution">
    <text evidence="20">The sequence shown here is derived from an EMBL/GenBank/DDBJ whole genome shotgun (WGS) entry which is preliminary data.</text>
</comment>
<evidence type="ECO:0000256" key="11">
    <source>
        <dbReference type="ARBA" id="ARBA00022679"/>
    </source>
</evidence>
<comment type="catalytic activity">
    <reaction evidence="3">
        <text>adenosylcob(III)inamide + GTP = adenosylcob(III)inamide phosphate + GDP + H(+)</text>
        <dbReference type="Rhea" id="RHEA:15765"/>
        <dbReference type="ChEBI" id="CHEBI:2480"/>
        <dbReference type="ChEBI" id="CHEBI:15378"/>
        <dbReference type="ChEBI" id="CHEBI:37565"/>
        <dbReference type="ChEBI" id="CHEBI:58189"/>
        <dbReference type="ChEBI" id="CHEBI:58502"/>
        <dbReference type="EC" id="2.7.1.156"/>
    </reaction>
</comment>
<dbReference type="PANTHER" id="PTHR34848:SF1">
    <property type="entry name" value="BIFUNCTIONAL ADENOSYLCOBALAMIN BIOSYNTHESIS PROTEIN COBU"/>
    <property type="match status" value="1"/>
</dbReference>
<protein>
    <recommendedName>
        <fullName evidence="16">Adenosylcobinamide kinase</fullName>
        <ecNumber evidence="8">2.7.1.156</ecNumber>
        <ecNumber evidence="9">2.7.7.62</ecNumber>
    </recommendedName>
    <alternativeName>
        <fullName evidence="17">Adenosylcobinamide-phosphate guanylyltransferase</fullName>
    </alternativeName>
</protein>
<reference evidence="20" key="1">
    <citation type="journal article" date="2020" name="mSystems">
        <title>Genome- and Community-Level Interaction Insights into Carbon Utilization and Element Cycling Functions of Hydrothermarchaeota in Hydrothermal Sediment.</title>
        <authorList>
            <person name="Zhou Z."/>
            <person name="Liu Y."/>
            <person name="Xu W."/>
            <person name="Pan J."/>
            <person name="Luo Z.H."/>
            <person name="Li M."/>
        </authorList>
    </citation>
    <scope>NUCLEOTIDE SEQUENCE [LARGE SCALE GENOMIC DNA]</scope>
    <source>
        <strain evidence="20">SpSt-418</strain>
    </source>
</reference>
<dbReference type="AlphaFoldDB" id="A0A7C3PJ92"/>
<organism evidence="20">
    <name type="scientific">Oscillatoriales cyanobacterium SpSt-418</name>
    <dbReference type="NCBI Taxonomy" id="2282169"/>
    <lineage>
        <taxon>Bacteria</taxon>
        <taxon>Bacillati</taxon>
        <taxon>Cyanobacteriota</taxon>
        <taxon>Cyanophyceae</taxon>
        <taxon>Oscillatoriophycideae</taxon>
        <taxon>Oscillatoriales</taxon>
    </lineage>
</organism>
<evidence type="ECO:0000256" key="18">
    <source>
        <dbReference type="PIRSR" id="PIRSR006135-1"/>
    </source>
</evidence>
<evidence type="ECO:0000256" key="13">
    <source>
        <dbReference type="ARBA" id="ARBA00022777"/>
    </source>
</evidence>
<name>A0A7C3PJ92_9CYAN</name>
<evidence type="ECO:0000256" key="19">
    <source>
        <dbReference type="PIRSR" id="PIRSR006135-2"/>
    </source>
</evidence>
<keyword evidence="20" id="KW-0548">Nucleotidyltransferase</keyword>
<evidence type="ECO:0000256" key="12">
    <source>
        <dbReference type="ARBA" id="ARBA00022741"/>
    </source>
</evidence>
<dbReference type="GO" id="GO:0009236">
    <property type="term" value="P:cobalamin biosynthetic process"/>
    <property type="evidence" value="ECO:0007669"/>
    <property type="project" value="UniProtKB-UniPathway"/>
</dbReference>
<dbReference type="Pfam" id="PF02283">
    <property type="entry name" value="CobU"/>
    <property type="match status" value="1"/>
</dbReference>
<evidence type="ECO:0000256" key="16">
    <source>
        <dbReference type="ARBA" id="ARBA00029570"/>
    </source>
</evidence>
<evidence type="ECO:0000256" key="2">
    <source>
        <dbReference type="ARBA" id="ARBA00000711"/>
    </source>
</evidence>